<evidence type="ECO:0000259" key="2">
    <source>
        <dbReference type="Pfam" id="PF18179"/>
    </source>
</evidence>
<keyword evidence="1" id="KW-0472">Membrane</keyword>
<dbReference type="GO" id="GO:0016746">
    <property type="term" value="F:acyltransferase activity"/>
    <property type="evidence" value="ECO:0007669"/>
    <property type="project" value="UniProtKB-KW"/>
</dbReference>
<keyword evidence="3" id="KW-0808">Transferase</keyword>
<protein>
    <submittedName>
        <fullName evidence="3">Acyltransferase</fullName>
    </submittedName>
</protein>
<feature type="transmembrane region" description="Helical" evidence="1">
    <location>
        <begin position="66"/>
        <end position="84"/>
    </location>
</feature>
<reference evidence="3" key="2">
    <citation type="journal article" date="2018" name="Food Control">
        <title>Characterization of Lactococcus lactis isolates from herbs, fruits and vegetables for use as biopreservatives against Listeria monocytogenes in cheese.</title>
        <authorList>
            <person name="Ho V."/>
            <person name="Lo R."/>
            <person name="Bansal N."/>
            <person name="Turner M.S."/>
        </authorList>
    </citation>
    <scope>NUCLEOTIDE SEQUENCE</scope>
    <source>
        <strain evidence="3">537</strain>
    </source>
</reference>
<organism evidence="3 4">
    <name type="scientific">Lactococcus lactis</name>
    <dbReference type="NCBI Taxonomy" id="1358"/>
    <lineage>
        <taxon>Bacteria</taxon>
        <taxon>Bacillati</taxon>
        <taxon>Bacillota</taxon>
        <taxon>Bacilli</taxon>
        <taxon>Lactobacillales</taxon>
        <taxon>Streptococcaceae</taxon>
        <taxon>Lactococcus</taxon>
    </lineage>
</organism>
<reference evidence="3" key="1">
    <citation type="submission" date="2017-01" db="EMBL/GenBank/DDBJ databases">
        <authorList>
            <person name="Lo R."/>
        </authorList>
    </citation>
    <scope>NUCLEOTIDE SEQUENCE</scope>
    <source>
        <strain evidence="3">537</strain>
    </source>
</reference>
<dbReference type="InterPro" id="IPR041502">
    <property type="entry name" value="SUa-2TM"/>
</dbReference>
<dbReference type="Pfam" id="PF18179">
    <property type="entry name" value="SUa-2TM"/>
    <property type="match status" value="1"/>
</dbReference>
<dbReference type="Proteomes" id="UP000225275">
    <property type="component" value="Unassembled WGS sequence"/>
</dbReference>
<accession>A0AAP8DZH3</accession>
<sequence length="286" mass="33532">MRKEKTFKKFYFWSIKFWIPILVIVFVPILVTWLSGSGLTFKEVNGVANTNYYTRAIYQLVPNQKFSTYIIIWILTLVITLTSVRKMKSSDTFNGNNSIYFSDCYCYLWIAANILGYKKFQLINVSLPLQFELVINEVFSEFIVETSLTPYEKFDGDISIKYKNREYTADIMNVLICDSYNIRENDIAADFNSYPVLKISSSKMDDGIRYDNPKLVRRVREEMNKVSKQYRELNIFLTTNPKNTLKIIGSSFMASDRFGFEKISVISMDNDRIYKKAKVIYQNNKN</sequence>
<evidence type="ECO:0000313" key="3">
    <source>
        <dbReference type="EMBL" id="PFG87300.1"/>
    </source>
</evidence>
<dbReference type="EMBL" id="MTJS01000008">
    <property type="protein sequence ID" value="PFG87300.1"/>
    <property type="molecule type" value="Genomic_DNA"/>
</dbReference>
<gene>
    <name evidence="3" type="ORF">BW154_12620</name>
</gene>
<evidence type="ECO:0000256" key="1">
    <source>
        <dbReference type="SAM" id="Phobius"/>
    </source>
</evidence>
<proteinExistence type="predicted"/>
<dbReference type="RefSeq" id="WP_058206047.1">
    <property type="nucleotide sequence ID" value="NZ_JAOWLS010000008.1"/>
</dbReference>
<keyword evidence="3" id="KW-0012">Acyltransferase</keyword>
<feature type="transmembrane region" description="Helical" evidence="1">
    <location>
        <begin position="12"/>
        <end position="34"/>
    </location>
</feature>
<comment type="caution">
    <text evidence="3">The sequence shown here is derived from an EMBL/GenBank/DDBJ whole genome shotgun (WGS) entry which is preliminary data.</text>
</comment>
<feature type="domain" description="SMODS/Ubiquitin system-associated 2TM effector" evidence="2">
    <location>
        <begin position="4"/>
        <end position="271"/>
    </location>
</feature>
<keyword evidence="1" id="KW-1133">Transmembrane helix</keyword>
<keyword evidence="1" id="KW-0812">Transmembrane</keyword>
<evidence type="ECO:0000313" key="4">
    <source>
        <dbReference type="Proteomes" id="UP000225275"/>
    </source>
</evidence>
<name>A0AAP8DZH3_9LACT</name>
<dbReference type="AlphaFoldDB" id="A0AAP8DZH3"/>